<dbReference type="OrthoDB" id="6735159at2"/>
<name>A0A3Q9HPC7_9FIRM</name>
<sequence length="619" mass="71585">MNLNKIKYRILIFNLSLLIITGAVQAEEVISLKAQIQEFLNLETEIMIEKSEYGSDKVVLWVEPMEDGKGYAKNWGLVLFSGDKPVDAWFYAGPLTNSFKDFYLSFHQFTWDGRKELAVVGADPARNGWAYIFIFNLTDRGLELLYKRETNSCGGSYFVKEDEIFNQGMFLDLDLDQIEELFVYREVKGSLSTGPYWVDIYTWDGKKFVLSNKKYPELYIPFFEAFKRAAQEEEKLPMGKHKIFYEYIAKIYEIWDEPKGAQDARELAILPPMEMGKTIKKILKEKGFRAYRVFRVDLDGSFPKDAIIWGKGIEGLRNRVWIISQKNEIVSEPLQIPLLPSFFQNDGEIFFTVENSQIQISRKPTDSKPGLTYLYSYSGDKLTLIGREETYLLANGQVVRRIAGQVLKKPKLGSEKEIIIKMPLFKAVQTRSPLRVDGMFSEKVWSLVETVAIEKKEQIIEGADQWGGKADLSYTIGFAYCYNSLYLSIKVKDENRIYAQESGINPKQTSDHIEIWFRDDEKVYRYGIFILPMKTLIMEWDGEELKEPTHTIHAQWMPSRDGYWMEVKIGELDLSDEIYPMTVAVWDIDDPGHPEEYSLMATSPLAVEDLYTLGIIKLH</sequence>
<reference evidence="1 2" key="1">
    <citation type="submission" date="2016-07" db="EMBL/GenBank/DDBJ databases">
        <title>Genome and transcriptome analysis of iron-reducing fermentative bacteria Anoxybacter fermentans.</title>
        <authorList>
            <person name="Zeng X."/>
            <person name="Shao Z."/>
        </authorList>
    </citation>
    <scope>NUCLEOTIDE SEQUENCE [LARGE SCALE GENOMIC DNA]</scope>
    <source>
        <strain evidence="1 2">DY22613</strain>
    </source>
</reference>
<keyword evidence="2" id="KW-1185">Reference proteome</keyword>
<dbReference type="EMBL" id="CP016379">
    <property type="protein sequence ID" value="AZR72658.1"/>
    <property type="molecule type" value="Genomic_DNA"/>
</dbReference>
<protein>
    <recommendedName>
        <fullName evidence="3">Carbohydrate-binding domain-containing protein</fullName>
    </recommendedName>
</protein>
<gene>
    <name evidence="1" type="ORF">BBF96_04195</name>
</gene>
<dbReference type="KEGG" id="aft:BBF96_04195"/>
<accession>A0A3Q9HPC7</accession>
<dbReference type="SUPFAM" id="SSF49344">
    <property type="entry name" value="CBD9-like"/>
    <property type="match status" value="1"/>
</dbReference>
<dbReference type="RefSeq" id="WP_127015988.1">
    <property type="nucleotide sequence ID" value="NZ_CP016379.1"/>
</dbReference>
<proteinExistence type="predicted"/>
<dbReference type="Gene3D" id="2.60.40.1190">
    <property type="match status" value="1"/>
</dbReference>
<evidence type="ECO:0000313" key="1">
    <source>
        <dbReference type="EMBL" id="AZR72658.1"/>
    </source>
</evidence>
<evidence type="ECO:0000313" key="2">
    <source>
        <dbReference type="Proteomes" id="UP000267250"/>
    </source>
</evidence>
<dbReference type="AlphaFoldDB" id="A0A3Q9HPC7"/>
<evidence type="ECO:0008006" key="3">
    <source>
        <dbReference type="Google" id="ProtNLM"/>
    </source>
</evidence>
<organism evidence="1 2">
    <name type="scientific">Anoxybacter fermentans</name>
    <dbReference type="NCBI Taxonomy" id="1323375"/>
    <lineage>
        <taxon>Bacteria</taxon>
        <taxon>Bacillati</taxon>
        <taxon>Bacillota</taxon>
        <taxon>Clostridia</taxon>
        <taxon>Halanaerobiales</taxon>
        <taxon>Anoxybacter</taxon>
    </lineage>
</organism>
<dbReference type="Proteomes" id="UP000267250">
    <property type="component" value="Chromosome"/>
</dbReference>